<dbReference type="NCBIfam" id="TIGR04416">
    <property type="entry name" value="group_II_RT_mat"/>
    <property type="match status" value="1"/>
</dbReference>
<organism evidence="2 3">
    <name type="scientific">Formimonas warabiya</name>
    <dbReference type="NCBI Taxonomy" id="1761012"/>
    <lineage>
        <taxon>Bacteria</taxon>
        <taxon>Bacillati</taxon>
        <taxon>Bacillota</taxon>
        <taxon>Clostridia</taxon>
        <taxon>Eubacteriales</taxon>
        <taxon>Peptococcaceae</taxon>
        <taxon>Candidatus Formimonas</taxon>
    </lineage>
</organism>
<protein>
    <submittedName>
        <fullName evidence="2">Group II intron reverse transcriptase/maturase</fullName>
    </submittedName>
</protein>
<feature type="domain" description="Reverse transcriptase" evidence="1">
    <location>
        <begin position="100"/>
        <end position="326"/>
    </location>
</feature>
<keyword evidence="2" id="KW-0695">RNA-directed DNA polymerase</keyword>
<dbReference type="OrthoDB" id="9793236at2"/>
<dbReference type="InterPro" id="IPR000477">
    <property type="entry name" value="RT_dom"/>
</dbReference>
<evidence type="ECO:0000313" key="3">
    <source>
        <dbReference type="Proteomes" id="UP000323521"/>
    </source>
</evidence>
<keyword evidence="3" id="KW-1185">Reference proteome</keyword>
<evidence type="ECO:0000313" key="2">
    <source>
        <dbReference type="EMBL" id="ATW27280.1"/>
    </source>
</evidence>
<dbReference type="InterPro" id="IPR030931">
    <property type="entry name" value="Group_II_RT_mat"/>
</dbReference>
<dbReference type="Proteomes" id="UP000323521">
    <property type="component" value="Chromosome"/>
</dbReference>
<dbReference type="Pfam" id="PF08388">
    <property type="entry name" value="GIIM"/>
    <property type="match status" value="1"/>
</dbReference>
<sequence length="472" mass="54335">MNVTKVGIKESRIPCCGKGCSQRDSAEHEGYAGALTDRRITENNNTNADSEENGLLERILNRDNLNKAYKQVKRNKGAHGVDGMEVEHISQYLKDNGEELVKLVLDGKYRPNPVRRVEIPKDKGKMRTLGIPTAVDRVLQQAIAQVLLPIFEPQFAETSYGFRPKRSAHDALRKCKEYANEGYTYVVDMDLEKFFDTVNQSKMIEILSRTIRDGRVISLIHKYLTAGAVNRGRFEETELGLVQGGNVSPLCSNIMLNGLDHELERRGIRFVRYADDVQLFAKTKRSAQRMLEHILPFIEDKLLLRVNREKTVVAYIGKVKFLGYGFYPSKDGIKLRVHAKSISKMKAKVKEITSRSNGLGYELLKLKLKQFITGWVNYFKLADMKKMLGATDKWLRRRIRMYIWKQWKKIRTRYAMLKKLGLNHDNAIKFACTRKGYWRIANSHILNVTVTDARLRQAGYVFFSDYLKSVQV</sequence>
<name>A0A3G1KXZ0_FORW1</name>
<dbReference type="RefSeq" id="WP_148136630.1">
    <property type="nucleotide sequence ID" value="NZ_CP017634.1"/>
</dbReference>
<dbReference type="PANTHER" id="PTHR34047:SF8">
    <property type="entry name" value="PROTEIN YKFC"/>
    <property type="match status" value="1"/>
</dbReference>
<dbReference type="SUPFAM" id="SSF56672">
    <property type="entry name" value="DNA/RNA polymerases"/>
    <property type="match status" value="1"/>
</dbReference>
<dbReference type="CDD" id="cd01651">
    <property type="entry name" value="RT_G2_intron"/>
    <property type="match status" value="1"/>
</dbReference>
<accession>A0A3G1KXZ0</accession>
<gene>
    <name evidence="2" type="ORF">DCMF_23245</name>
</gene>
<dbReference type="InterPro" id="IPR051083">
    <property type="entry name" value="GrpII_Intron_Splice-Mob/Def"/>
</dbReference>
<reference evidence="2 3" key="1">
    <citation type="submission" date="2016-10" db="EMBL/GenBank/DDBJ databases">
        <title>Complete Genome Sequence of Peptococcaceae strain DCMF.</title>
        <authorList>
            <person name="Edwards R.J."/>
            <person name="Holland S.I."/>
            <person name="Deshpande N.P."/>
            <person name="Wong Y.K."/>
            <person name="Ertan H."/>
            <person name="Manefield M."/>
            <person name="Russell T.L."/>
            <person name="Lee M.J."/>
        </authorList>
    </citation>
    <scope>NUCLEOTIDE SEQUENCE [LARGE SCALE GENOMIC DNA]</scope>
    <source>
        <strain evidence="2 3">DCMF</strain>
    </source>
</reference>
<dbReference type="KEGG" id="fwa:DCMF_23245"/>
<keyword evidence="2" id="KW-0808">Transferase</keyword>
<dbReference type="InterPro" id="IPR043502">
    <property type="entry name" value="DNA/RNA_pol_sf"/>
</dbReference>
<dbReference type="PROSITE" id="PS50878">
    <property type="entry name" value="RT_POL"/>
    <property type="match status" value="1"/>
</dbReference>
<evidence type="ECO:0000259" key="1">
    <source>
        <dbReference type="PROSITE" id="PS50878"/>
    </source>
</evidence>
<dbReference type="AlphaFoldDB" id="A0A3G1KXZ0"/>
<dbReference type="PANTHER" id="PTHR34047">
    <property type="entry name" value="NUCLEAR INTRON MATURASE 1, MITOCHONDRIAL-RELATED"/>
    <property type="match status" value="1"/>
</dbReference>
<proteinExistence type="predicted"/>
<dbReference type="InterPro" id="IPR013597">
    <property type="entry name" value="Mat_intron_G2"/>
</dbReference>
<dbReference type="GO" id="GO:0003964">
    <property type="term" value="F:RNA-directed DNA polymerase activity"/>
    <property type="evidence" value="ECO:0007669"/>
    <property type="project" value="UniProtKB-KW"/>
</dbReference>
<keyword evidence="2" id="KW-0548">Nucleotidyltransferase</keyword>
<dbReference type="Pfam" id="PF00078">
    <property type="entry name" value="RVT_1"/>
    <property type="match status" value="1"/>
</dbReference>
<dbReference type="EMBL" id="CP017634">
    <property type="protein sequence ID" value="ATW27280.1"/>
    <property type="molecule type" value="Genomic_DNA"/>
</dbReference>